<gene>
    <name evidence="1" type="ORF">C7380_11316</name>
</gene>
<evidence type="ECO:0000313" key="2">
    <source>
        <dbReference type="Proteomes" id="UP000245921"/>
    </source>
</evidence>
<dbReference type="GO" id="GO:0003676">
    <property type="term" value="F:nucleic acid binding"/>
    <property type="evidence" value="ECO:0007669"/>
    <property type="project" value="InterPro"/>
</dbReference>
<dbReference type="Proteomes" id="UP000245921">
    <property type="component" value="Unassembled WGS sequence"/>
</dbReference>
<name>A0AA45C5Z8_9BACT</name>
<dbReference type="InterPro" id="IPR010979">
    <property type="entry name" value="Ribosomal_uS13-like_H2TH"/>
</dbReference>
<dbReference type="EMBL" id="QGGI01000013">
    <property type="protein sequence ID" value="PWJ90028.1"/>
    <property type="molecule type" value="Genomic_DNA"/>
</dbReference>
<dbReference type="Gene3D" id="1.10.8.50">
    <property type="match status" value="1"/>
</dbReference>
<protein>
    <submittedName>
        <fullName evidence="1">Formamidopyrimidine-DNA glycosylase-like protein</fullName>
    </submittedName>
</protein>
<dbReference type="SUPFAM" id="SSF81624">
    <property type="entry name" value="N-terminal domain of MutM-like DNA repair proteins"/>
    <property type="match status" value="1"/>
</dbReference>
<dbReference type="InterPro" id="IPR035937">
    <property type="entry name" value="FPG_N"/>
</dbReference>
<dbReference type="RefSeq" id="WP_109605230.1">
    <property type="nucleotide sequence ID" value="NZ_QGGI01000013.1"/>
</dbReference>
<accession>A0AA45C5Z8</accession>
<dbReference type="SUPFAM" id="SSF46946">
    <property type="entry name" value="S13-like H2TH domain"/>
    <property type="match status" value="1"/>
</dbReference>
<dbReference type="Gene3D" id="3.20.190.10">
    <property type="entry name" value="MutM-like, N-terminal"/>
    <property type="match status" value="1"/>
</dbReference>
<evidence type="ECO:0000313" key="1">
    <source>
        <dbReference type="EMBL" id="PWJ90028.1"/>
    </source>
</evidence>
<sequence length="194" mass="22656">MAIEFTEAMIIANQMKKNLLRKKIIDVIIPDIKTKTIQWGFLNLHKIDIKNQKINNIIHNGDHIFLELDNFALKFGEMIGKILFHKENEQYPKNSKAIIILEDNTKISYNPTLYGLAYAFDKKNLKKEIKSTGISPLDEKFTVDYIINCFKEDKRKIVKQMNLYGVKYKIAGIGNGYWTEILYHSGINPKRKFK</sequence>
<organism evidence="1 2">
    <name type="scientific">Oceanotoga teriensis</name>
    <dbReference type="NCBI Taxonomy" id="515440"/>
    <lineage>
        <taxon>Bacteria</taxon>
        <taxon>Thermotogati</taxon>
        <taxon>Thermotogota</taxon>
        <taxon>Thermotogae</taxon>
        <taxon>Petrotogales</taxon>
        <taxon>Petrotogaceae</taxon>
        <taxon>Oceanotoga</taxon>
    </lineage>
</organism>
<proteinExistence type="predicted"/>
<reference evidence="1 2" key="1">
    <citation type="submission" date="2018-05" db="EMBL/GenBank/DDBJ databases">
        <title>Genomic Encyclopedia of Type Strains, Phase IV (KMG-IV): sequencing the most valuable type-strain genomes for metagenomic binning, comparative biology and taxonomic classification.</title>
        <authorList>
            <person name="Goeker M."/>
        </authorList>
    </citation>
    <scope>NUCLEOTIDE SEQUENCE [LARGE SCALE GENOMIC DNA]</scope>
    <source>
        <strain evidence="1 2">DSM 24906</strain>
    </source>
</reference>
<comment type="caution">
    <text evidence="1">The sequence shown here is derived from an EMBL/GenBank/DDBJ whole genome shotgun (WGS) entry which is preliminary data.</text>
</comment>
<keyword evidence="2" id="KW-1185">Reference proteome</keyword>
<dbReference type="AlphaFoldDB" id="A0AA45C5Z8"/>